<keyword evidence="2" id="KW-0812">Transmembrane</keyword>
<reference evidence="3" key="2">
    <citation type="journal article" date="2023" name="Microbiol Resour">
        <title>Decontamination and Annotation of the Draft Genome Sequence of the Oomycete Lagenidium giganteum ARSEF 373.</title>
        <authorList>
            <person name="Morgan W.R."/>
            <person name="Tartar A."/>
        </authorList>
    </citation>
    <scope>NUCLEOTIDE SEQUENCE</scope>
    <source>
        <strain evidence="3">ARSEF 373</strain>
    </source>
</reference>
<feature type="transmembrane region" description="Helical" evidence="2">
    <location>
        <begin position="150"/>
        <end position="170"/>
    </location>
</feature>
<keyword evidence="4" id="KW-1185">Reference proteome</keyword>
<protein>
    <recommendedName>
        <fullName evidence="5">TNFR-Cys domain-containing protein</fullName>
    </recommendedName>
</protein>
<comment type="caution">
    <text evidence="3">The sequence shown here is derived from an EMBL/GenBank/DDBJ whole genome shotgun (WGS) entry which is preliminary data.</text>
</comment>
<feature type="region of interest" description="Disordered" evidence="1">
    <location>
        <begin position="214"/>
        <end position="233"/>
    </location>
</feature>
<feature type="non-terminal residue" evidence="3">
    <location>
        <position position="1"/>
    </location>
</feature>
<reference evidence="3" key="1">
    <citation type="submission" date="2022-11" db="EMBL/GenBank/DDBJ databases">
        <authorList>
            <person name="Morgan W.R."/>
            <person name="Tartar A."/>
        </authorList>
    </citation>
    <scope>NUCLEOTIDE SEQUENCE</scope>
    <source>
        <strain evidence="3">ARSEF 373</strain>
    </source>
</reference>
<dbReference type="Proteomes" id="UP001146120">
    <property type="component" value="Unassembled WGS sequence"/>
</dbReference>
<dbReference type="EMBL" id="DAKRPA010000152">
    <property type="protein sequence ID" value="DAZ96914.1"/>
    <property type="molecule type" value="Genomic_DNA"/>
</dbReference>
<keyword evidence="2" id="KW-0472">Membrane</keyword>
<evidence type="ECO:0000256" key="2">
    <source>
        <dbReference type="SAM" id="Phobius"/>
    </source>
</evidence>
<dbReference type="AlphaFoldDB" id="A0AAV2YWG5"/>
<evidence type="ECO:0008006" key="5">
    <source>
        <dbReference type="Google" id="ProtNLM"/>
    </source>
</evidence>
<name>A0AAV2YWG5_9STRA</name>
<organism evidence="3 4">
    <name type="scientific">Lagenidium giganteum</name>
    <dbReference type="NCBI Taxonomy" id="4803"/>
    <lineage>
        <taxon>Eukaryota</taxon>
        <taxon>Sar</taxon>
        <taxon>Stramenopiles</taxon>
        <taxon>Oomycota</taxon>
        <taxon>Peronosporomycetes</taxon>
        <taxon>Pythiales</taxon>
        <taxon>Pythiaceae</taxon>
    </lineage>
</organism>
<evidence type="ECO:0000313" key="4">
    <source>
        <dbReference type="Proteomes" id="UP001146120"/>
    </source>
</evidence>
<gene>
    <name evidence="3" type="ORF">N0F65_008925</name>
</gene>
<evidence type="ECO:0000256" key="1">
    <source>
        <dbReference type="SAM" id="MobiDB-lite"/>
    </source>
</evidence>
<proteinExistence type="predicted"/>
<accession>A0AAV2YWG5</accession>
<sequence length="255" mass="27995">SSQSSAAIGSGAHDAIVAPSQLGDSCKFYRRSNGSECRHERSCFDCLNVALLNGQVCELDKYGDCTGHSNSSGQPRADVFLSSTHRYCNKTDPACQMCYRQNSSSSGSGNEWRYQVCLGADGCVCLARCARTRESFCTSTSTSDDSIPPVAWMMGTAILLALSAGLYLFAQRNRRRRRRQATRCPPASPKVQLLELTGWRAMRRQLIDHEHSTLGLTRPTAMPSNPPDDVAPSVLVEYGPRTHPLEQRDLTIVES</sequence>
<keyword evidence="2" id="KW-1133">Transmembrane helix</keyword>
<evidence type="ECO:0000313" key="3">
    <source>
        <dbReference type="EMBL" id="DAZ96914.1"/>
    </source>
</evidence>